<keyword evidence="2" id="KW-1185">Reference proteome</keyword>
<dbReference type="Gene3D" id="3.30.450.30">
    <property type="entry name" value="Dynein light chain 2a, cytoplasmic"/>
    <property type="match status" value="1"/>
</dbReference>
<dbReference type="Proteomes" id="UP001317191">
    <property type="component" value="Unassembled WGS sequence"/>
</dbReference>
<dbReference type="EMBL" id="JAMLJM010000007">
    <property type="protein sequence ID" value="MCL9809577.1"/>
    <property type="molecule type" value="Genomic_DNA"/>
</dbReference>
<organism evidence="1 2">
    <name type="scientific">Flavobacterium luminosum</name>
    <dbReference type="NCBI Taxonomy" id="2949086"/>
    <lineage>
        <taxon>Bacteria</taxon>
        <taxon>Pseudomonadati</taxon>
        <taxon>Bacteroidota</taxon>
        <taxon>Flavobacteriia</taxon>
        <taxon>Flavobacteriales</taxon>
        <taxon>Flavobacteriaceae</taxon>
        <taxon>Flavobacterium</taxon>
    </lineage>
</organism>
<proteinExistence type="predicted"/>
<accession>A0ABT0TQ13</accession>
<dbReference type="SUPFAM" id="SSF103196">
    <property type="entry name" value="Roadblock/LC7 domain"/>
    <property type="match status" value="1"/>
</dbReference>
<evidence type="ECO:0008006" key="3">
    <source>
        <dbReference type="Google" id="ProtNLM"/>
    </source>
</evidence>
<evidence type="ECO:0000313" key="2">
    <source>
        <dbReference type="Proteomes" id="UP001317191"/>
    </source>
</evidence>
<name>A0ABT0TQ13_9FLAO</name>
<evidence type="ECO:0000313" key="1">
    <source>
        <dbReference type="EMBL" id="MCL9809577.1"/>
    </source>
</evidence>
<comment type="caution">
    <text evidence="1">The sequence shown here is derived from an EMBL/GenBank/DDBJ whole genome shotgun (WGS) entry which is preliminary data.</text>
</comment>
<gene>
    <name evidence="1" type="ORF">NAT50_09430</name>
</gene>
<protein>
    <recommendedName>
        <fullName evidence="3">Roadblock/LC7 domain-containing protein</fullName>
    </recommendedName>
</protein>
<sequence>MKIKLDALIENIGVEAGLVFNTDGVLLEFQQLEYPGNIAAMSGVLLTMCKELLEDLKYGVTNELILQGEKGLFFVKKLKNDEYLGLFTKDPSKLGLIHLKMQNSL</sequence>
<reference evidence="1 2" key="1">
    <citation type="submission" date="2022-05" db="EMBL/GenBank/DDBJ databases">
        <title>Flavobacterium sp., isolated from activated sludge.</title>
        <authorList>
            <person name="Ran Q."/>
        </authorList>
    </citation>
    <scope>NUCLEOTIDE SEQUENCE [LARGE SCALE GENOMIC DNA]</scope>
    <source>
        <strain evidence="1 2">HXWNR70</strain>
    </source>
</reference>
<dbReference type="RefSeq" id="WP_250593029.1">
    <property type="nucleotide sequence ID" value="NZ_JAMLJM010000007.1"/>
</dbReference>